<dbReference type="PATRIC" id="fig|421052.3.peg.2306"/>
<dbReference type="PANTHER" id="PTHR36837">
    <property type="entry name" value="POLY(3-HYDROXYALKANOATE) POLYMERASE SUBUNIT PHAC"/>
    <property type="match status" value="1"/>
</dbReference>
<keyword evidence="3" id="KW-1185">Reference proteome</keyword>
<dbReference type="InterPro" id="IPR000073">
    <property type="entry name" value="AB_hydrolase_1"/>
</dbReference>
<name>S3NZJ3_9GAMM</name>
<sequence length="372" mass="42641">MMDLKHKLKHTSLQLQNLSQRIFNTSSLVISEQMNYESIFKFGPSQIRYYAAVEKKYQEPLVFVAPLAIDMSIYDLYPYRSLIGYFVNQGFDVYLIDWGKLHFQHRHLNFIDFTHRFIPNCIAQIQQHAQCKQISLHGWSMAGLFVALYTASQQPNAVKNLIVLGSPIDSYASGAIGQLYKKINQLVQRSDRIEQLLYQAKLPKSLIHSPGILNSLGFKILDPKGWYEGHKQLLLNLHNQQALQEHATLGRFLNNMIDYPGGINQDMLFHIWLRNPLALGEITLHQQHIELKNIDCSLLVGAGERDQIVTENAIKPLTKLTSSQDVSFQMIPGGHLGLMSSQKSAEIFWPKLYIWLSQRSTRLEPVQDQAQL</sequence>
<evidence type="ECO:0000313" key="2">
    <source>
        <dbReference type="EMBL" id="EPF72016.1"/>
    </source>
</evidence>
<dbReference type="eggNOG" id="COG3243">
    <property type="taxonomic scope" value="Bacteria"/>
</dbReference>
<dbReference type="InterPro" id="IPR029058">
    <property type="entry name" value="AB_hydrolase_fold"/>
</dbReference>
<dbReference type="SUPFAM" id="SSF53474">
    <property type="entry name" value="alpha/beta-Hydrolases"/>
    <property type="match status" value="1"/>
</dbReference>
<dbReference type="AlphaFoldDB" id="S3NZJ3"/>
<dbReference type="InterPro" id="IPR051321">
    <property type="entry name" value="PHA/PHB_synthase"/>
</dbReference>
<accession>S3NZJ3</accession>
<evidence type="ECO:0000313" key="3">
    <source>
        <dbReference type="Proteomes" id="UP000014568"/>
    </source>
</evidence>
<dbReference type="PANTHER" id="PTHR36837:SF2">
    <property type="entry name" value="POLY(3-HYDROXYALKANOATE) POLYMERASE SUBUNIT PHAC"/>
    <property type="match status" value="1"/>
</dbReference>
<evidence type="ECO:0000259" key="1">
    <source>
        <dbReference type="Pfam" id="PF00561"/>
    </source>
</evidence>
<dbReference type="Proteomes" id="UP000014568">
    <property type="component" value="Unassembled WGS sequence"/>
</dbReference>
<dbReference type="STRING" id="632955.GCA_000829675_01647"/>
<dbReference type="Pfam" id="PF00561">
    <property type="entry name" value="Abhydrolase_1"/>
    <property type="match status" value="1"/>
</dbReference>
<dbReference type="OrthoDB" id="9767934at2"/>
<dbReference type="RefSeq" id="WP_016656766.1">
    <property type="nucleotide sequence ID" value="NZ_KE340353.1"/>
</dbReference>
<gene>
    <name evidence="2" type="ORF">F945_02362</name>
</gene>
<dbReference type="EMBL" id="ATGI01000031">
    <property type="protein sequence ID" value="EPF72016.1"/>
    <property type="molecule type" value="Genomic_DNA"/>
</dbReference>
<protein>
    <recommendedName>
        <fullName evidence="1">AB hydrolase-1 domain-containing protein</fullName>
    </recommendedName>
</protein>
<feature type="domain" description="AB hydrolase-1" evidence="1">
    <location>
        <begin position="79"/>
        <end position="168"/>
    </location>
</feature>
<comment type="caution">
    <text evidence="2">The sequence shown here is derived from an EMBL/GenBank/DDBJ whole genome shotgun (WGS) entry which is preliminary data.</text>
</comment>
<dbReference type="HOGENOM" id="CLU_035017_1_0_6"/>
<dbReference type="Gene3D" id="3.40.50.1820">
    <property type="entry name" value="alpha/beta hydrolase"/>
    <property type="match status" value="1"/>
</dbReference>
<proteinExistence type="predicted"/>
<reference evidence="2 3" key="1">
    <citation type="submission" date="2013-06" db="EMBL/GenBank/DDBJ databases">
        <title>The Genome Sequence of Acinetobacter rudis CIP 110305.</title>
        <authorList>
            <consortium name="The Broad Institute Genome Sequencing Platform"/>
            <consortium name="The Broad Institute Genome Sequencing Center for Infectious Disease"/>
            <person name="Cerqueira G."/>
            <person name="Feldgarden M."/>
            <person name="Courvalin P."/>
            <person name="Perichon B."/>
            <person name="Grillot-Courvalin C."/>
            <person name="Clermont D."/>
            <person name="Rocha E."/>
            <person name="Yoon E.-J."/>
            <person name="Nemec A."/>
            <person name="Young S.K."/>
            <person name="Zeng Q."/>
            <person name="Gargeya S."/>
            <person name="Fitzgerald M."/>
            <person name="Abouelleil A."/>
            <person name="Alvarado L."/>
            <person name="Berlin A.M."/>
            <person name="Chapman S.B."/>
            <person name="Dewar J."/>
            <person name="Goldberg J."/>
            <person name="Griggs A."/>
            <person name="Gujja S."/>
            <person name="Hansen M."/>
            <person name="Howarth C."/>
            <person name="Imamovic A."/>
            <person name="Larimer J."/>
            <person name="McCowan C."/>
            <person name="Murphy C."/>
            <person name="Pearson M."/>
            <person name="Priest M."/>
            <person name="Roberts A."/>
            <person name="Saif S."/>
            <person name="Shea T."/>
            <person name="Sykes S."/>
            <person name="Wortman J."/>
            <person name="Nusbaum C."/>
            <person name="Birren B."/>
        </authorList>
    </citation>
    <scope>NUCLEOTIDE SEQUENCE [LARGE SCALE GENOMIC DNA]</scope>
    <source>
        <strain evidence="2 3">CIP 110305</strain>
    </source>
</reference>
<organism evidence="2 3">
    <name type="scientific">Acinetobacter rudis CIP 110305</name>
    <dbReference type="NCBI Taxonomy" id="421052"/>
    <lineage>
        <taxon>Bacteria</taxon>
        <taxon>Pseudomonadati</taxon>
        <taxon>Pseudomonadota</taxon>
        <taxon>Gammaproteobacteria</taxon>
        <taxon>Moraxellales</taxon>
        <taxon>Moraxellaceae</taxon>
        <taxon>Acinetobacter</taxon>
    </lineage>
</organism>